<comment type="caution">
    <text evidence="2">The sequence shown here is derived from an EMBL/GenBank/DDBJ whole genome shotgun (WGS) entry which is preliminary data.</text>
</comment>
<accession>A0A830EHE9</accession>
<gene>
    <name evidence="2" type="ORF">GCM10008995_20390</name>
</gene>
<evidence type="ECO:0000313" key="2">
    <source>
        <dbReference type="EMBL" id="GGJ10509.1"/>
    </source>
</evidence>
<sequence length="145" mass="14639">MLKPTTAVRRIGTVTREDRLSRWWLVAIAAVGTGMGNIPVRLIVDPHAARGANRRVGDGTGDGIHAIRDPPSVVAVPRGVGAGPGGAASPASGGTLLLVAGHAGTERGGCVPAVRARGDWGRDGLQINKASASGLDPEGEADTNV</sequence>
<dbReference type="EMBL" id="BMOC01000013">
    <property type="protein sequence ID" value="GGJ10509.1"/>
    <property type="molecule type" value="Genomic_DNA"/>
</dbReference>
<keyword evidence="1" id="KW-1133">Transmembrane helix</keyword>
<keyword evidence="3" id="KW-1185">Reference proteome</keyword>
<organism evidence="2 3">
    <name type="scientific">Halobellus salinus</name>
    <dbReference type="NCBI Taxonomy" id="931585"/>
    <lineage>
        <taxon>Archaea</taxon>
        <taxon>Methanobacteriati</taxon>
        <taxon>Methanobacteriota</taxon>
        <taxon>Stenosarchaea group</taxon>
        <taxon>Halobacteria</taxon>
        <taxon>Halobacteriales</taxon>
        <taxon>Haloferacaceae</taxon>
        <taxon>Halobellus</taxon>
    </lineage>
</organism>
<dbReference type="Proteomes" id="UP000653099">
    <property type="component" value="Unassembled WGS sequence"/>
</dbReference>
<reference evidence="2" key="1">
    <citation type="journal article" date="2014" name="Int. J. Syst. Evol. Microbiol.">
        <title>Complete genome sequence of Corynebacterium casei LMG S-19264T (=DSM 44701T), isolated from a smear-ripened cheese.</title>
        <authorList>
            <consortium name="US DOE Joint Genome Institute (JGI-PGF)"/>
            <person name="Walter F."/>
            <person name="Albersmeier A."/>
            <person name="Kalinowski J."/>
            <person name="Ruckert C."/>
        </authorList>
    </citation>
    <scope>NUCLEOTIDE SEQUENCE</scope>
    <source>
        <strain evidence="2">JCM 14359</strain>
    </source>
</reference>
<evidence type="ECO:0000313" key="3">
    <source>
        <dbReference type="Proteomes" id="UP000653099"/>
    </source>
</evidence>
<keyword evidence="1" id="KW-0472">Membrane</keyword>
<evidence type="ECO:0000256" key="1">
    <source>
        <dbReference type="SAM" id="Phobius"/>
    </source>
</evidence>
<reference evidence="2" key="2">
    <citation type="submission" date="2020-09" db="EMBL/GenBank/DDBJ databases">
        <authorList>
            <person name="Sun Q."/>
            <person name="Ohkuma M."/>
        </authorList>
    </citation>
    <scope>NUCLEOTIDE SEQUENCE</scope>
    <source>
        <strain evidence="2">JCM 14359</strain>
    </source>
</reference>
<name>A0A830EHE9_9EURY</name>
<protein>
    <submittedName>
        <fullName evidence="2">Uncharacterized protein</fullName>
    </submittedName>
</protein>
<feature type="transmembrane region" description="Helical" evidence="1">
    <location>
        <begin position="23"/>
        <end position="44"/>
    </location>
</feature>
<keyword evidence="1" id="KW-0812">Transmembrane</keyword>
<proteinExistence type="predicted"/>
<dbReference type="AlphaFoldDB" id="A0A830EHE9"/>